<feature type="transmembrane region" description="Helical" evidence="1">
    <location>
        <begin position="41"/>
        <end position="60"/>
    </location>
</feature>
<protein>
    <submittedName>
        <fullName evidence="2">Uncharacterized protein</fullName>
    </submittedName>
</protein>
<keyword evidence="1" id="KW-0472">Membrane</keyword>
<feature type="non-terminal residue" evidence="2">
    <location>
        <position position="66"/>
    </location>
</feature>
<keyword evidence="1" id="KW-0812">Transmembrane</keyword>
<proteinExistence type="predicted"/>
<name>A0A0K2VFU5_LEPSM</name>
<sequence>MYSIKVDIPQKIPSDITPNPIMKQKTLALTPLSEELLIRKVFFGVASFVGSAVIVSRYMLLRCYIF</sequence>
<evidence type="ECO:0000313" key="2">
    <source>
        <dbReference type="EMBL" id="CDW49067.1"/>
    </source>
</evidence>
<accession>A0A0K2VFU5</accession>
<dbReference type="EMBL" id="HACA01031706">
    <property type="protein sequence ID" value="CDW49067.1"/>
    <property type="molecule type" value="Transcribed_RNA"/>
</dbReference>
<reference evidence="2" key="1">
    <citation type="submission" date="2014-05" db="EMBL/GenBank/DDBJ databases">
        <authorList>
            <person name="Chronopoulou M."/>
        </authorList>
    </citation>
    <scope>NUCLEOTIDE SEQUENCE</scope>
    <source>
        <tissue evidence="2">Whole organism</tissue>
    </source>
</reference>
<organism evidence="2">
    <name type="scientific">Lepeophtheirus salmonis</name>
    <name type="common">Salmon louse</name>
    <name type="synonym">Caligus salmonis</name>
    <dbReference type="NCBI Taxonomy" id="72036"/>
    <lineage>
        <taxon>Eukaryota</taxon>
        <taxon>Metazoa</taxon>
        <taxon>Ecdysozoa</taxon>
        <taxon>Arthropoda</taxon>
        <taxon>Crustacea</taxon>
        <taxon>Multicrustacea</taxon>
        <taxon>Hexanauplia</taxon>
        <taxon>Copepoda</taxon>
        <taxon>Siphonostomatoida</taxon>
        <taxon>Caligidae</taxon>
        <taxon>Lepeophtheirus</taxon>
    </lineage>
</organism>
<keyword evidence="1" id="KW-1133">Transmembrane helix</keyword>
<dbReference type="AlphaFoldDB" id="A0A0K2VFU5"/>
<evidence type="ECO:0000256" key="1">
    <source>
        <dbReference type="SAM" id="Phobius"/>
    </source>
</evidence>